<name>A0ABS4FWT1_9BACL</name>
<keyword evidence="3" id="KW-1185">Reference proteome</keyword>
<evidence type="ECO:0000313" key="3">
    <source>
        <dbReference type="Proteomes" id="UP001519272"/>
    </source>
</evidence>
<accession>A0ABS4FWT1</accession>
<proteinExistence type="predicted"/>
<comment type="caution">
    <text evidence="2">The sequence shown here is derived from an EMBL/GenBank/DDBJ whole genome shotgun (WGS) entry which is preliminary data.</text>
</comment>
<feature type="transmembrane region" description="Helical" evidence="1">
    <location>
        <begin position="6"/>
        <end position="24"/>
    </location>
</feature>
<dbReference type="InterPro" id="IPR024405">
    <property type="entry name" value="Phage_BhlA/UviB"/>
</dbReference>
<evidence type="ECO:0008006" key="4">
    <source>
        <dbReference type="Google" id="ProtNLM"/>
    </source>
</evidence>
<keyword evidence="1" id="KW-0472">Membrane</keyword>
<organism evidence="2 3">
    <name type="scientific">Paenibacillus turicensis</name>
    <dbReference type="NCBI Taxonomy" id="160487"/>
    <lineage>
        <taxon>Bacteria</taxon>
        <taxon>Bacillati</taxon>
        <taxon>Bacillota</taxon>
        <taxon>Bacilli</taxon>
        <taxon>Bacillales</taxon>
        <taxon>Paenibacillaceae</taxon>
        <taxon>Paenibacillus</taxon>
    </lineage>
</organism>
<dbReference type="Pfam" id="PF10960">
    <property type="entry name" value="Holin_BhlA"/>
    <property type="match status" value="1"/>
</dbReference>
<keyword evidence="1" id="KW-0812">Transmembrane</keyword>
<keyword evidence="1" id="KW-1133">Transmembrane helix</keyword>
<sequence>METEIWKYFITQGPFAVLFIWAWLSSQKRERESAEDSKAREKELNAIIKQQTDVMQTFSEKYDLIVIKLEHIEGRLK</sequence>
<evidence type="ECO:0000313" key="2">
    <source>
        <dbReference type="EMBL" id="MBP1906793.1"/>
    </source>
</evidence>
<gene>
    <name evidence="2" type="ORF">J2Z32_003457</name>
</gene>
<protein>
    <recommendedName>
        <fullName evidence="4">Bacteriocin biosynthesis protein</fullName>
    </recommendedName>
</protein>
<dbReference type="EMBL" id="JAGGKG010000018">
    <property type="protein sequence ID" value="MBP1906793.1"/>
    <property type="molecule type" value="Genomic_DNA"/>
</dbReference>
<dbReference type="RefSeq" id="WP_210090385.1">
    <property type="nucleotide sequence ID" value="NZ_JAGGKG010000018.1"/>
</dbReference>
<reference evidence="2 3" key="1">
    <citation type="submission" date="2021-03" db="EMBL/GenBank/DDBJ databases">
        <title>Genomic Encyclopedia of Type Strains, Phase IV (KMG-IV): sequencing the most valuable type-strain genomes for metagenomic binning, comparative biology and taxonomic classification.</title>
        <authorList>
            <person name="Goeker M."/>
        </authorList>
    </citation>
    <scope>NUCLEOTIDE SEQUENCE [LARGE SCALE GENOMIC DNA]</scope>
    <source>
        <strain evidence="2 3">DSM 14349</strain>
    </source>
</reference>
<evidence type="ECO:0000256" key="1">
    <source>
        <dbReference type="SAM" id="Phobius"/>
    </source>
</evidence>
<dbReference type="Proteomes" id="UP001519272">
    <property type="component" value="Unassembled WGS sequence"/>
</dbReference>